<dbReference type="EMBL" id="JARZHI010000094">
    <property type="protein sequence ID" value="MDI1436793.1"/>
    <property type="molecule type" value="Genomic_DNA"/>
</dbReference>
<evidence type="ECO:0000313" key="1">
    <source>
        <dbReference type="EMBL" id="MDI1436793.1"/>
    </source>
</evidence>
<accession>A0ABT6P879</accession>
<feature type="non-terminal residue" evidence="1">
    <location>
        <position position="1"/>
    </location>
</feature>
<protein>
    <recommendedName>
        <fullName evidence="3">Transposase</fullName>
    </recommendedName>
</protein>
<evidence type="ECO:0000313" key="2">
    <source>
        <dbReference type="Proteomes" id="UP001160301"/>
    </source>
</evidence>
<organism evidence="1 2">
    <name type="scientific">Polyangium sorediatum</name>
    <dbReference type="NCBI Taxonomy" id="889274"/>
    <lineage>
        <taxon>Bacteria</taxon>
        <taxon>Pseudomonadati</taxon>
        <taxon>Myxococcota</taxon>
        <taxon>Polyangia</taxon>
        <taxon>Polyangiales</taxon>
        <taxon>Polyangiaceae</taxon>
        <taxon>Polyangium</taxon>
    </lineage>
</organism>
<comment type="caution">
    <text evidence="1">The sequence shown here is derived from an EMBL/GenBank/DDBJ whole genome shotgun (WGS) entry which is preliminary data.</text>
</comment>
<reference evidence="1 2" key="1">
    <citation type="submission" date="2023-04" db="EMBL/GenBank/DDBJ databases">
        <title>The genome sequence of Polyangium sorediatum DSM14670.</title>
        <authorList>
            <person name="Zhang X."/>
        </authorList>
    </citation>
    <scope>NUCLEOTIDE SEQUENCE [LARGE SCALE GENOMIC DNA]</scope>
    <source>
        <strain evidence="1 2">DSM 14670</strain>
    </source>
</reference>
<dbReference type="Proteomes" id="UP001160301">
    <property type="component" value="Unassembled WGS sequence"/>
</dbReference>
<name>A0ABT6P879_9BACT</name>
<sequence>MAKQVVTMAKQVVTMAKQVVTMPRNRWSRCRETGGHDRAKFARSARVLDVAALGALATRGYRSLLR</sequence>
<keyword evidence="2" id="KW-1185">Reference proteome</keyword>
<evidence type="ECO:0008006" key="3">
    <source>
        <dbReference type="Google" id="ProtNLM"/>
    </source>
</evidence>
<proteinExistence type="predicted"/>
<dbReference type="RefSeq" id="WP_284721789.1">
    <property type="nucleotide sequence ID" value="NZ_JARZHI010000094.1"/>
</dbReference>
<gene>
    <name evidence="1" type="ORF">QHF89_45225</name>
</gene>